<feature type="compositionally biased region" description="Low complexity" evidence="1">
    <location>
        <begin position="796"/>
        <end position="807"/>
    </location>
</feature>
<name>F2UMD7_SALR5</name>
<dbReference type="SUPFAM" id="SSF56112">
    <property type="entry name" value="Protein kinase-like (PK-like)"/>
    <property type="match status" value="1"/>
</dbReference>
<dbReference type="eggNOG" id="KOG1166">
    <property type="taxonomic scope" value="Eukaryota"/>
</dbReference>
<feature type="compositionally biased region" description="Acidic residues" evidence="1">
    <location>
        <begin position="713"/>
        <end position="727"/>
    </location>
</feature>
<feature type="region of interest" description="Disordered" evidence="1">
    <location>
        <begin position="796"/>
        <end position="825"/>
    </location>
</feature>
<dbReference type="Pfam" id="PF08311">
    <property type="entry name" value="Mad3_BUB1_I"/>
    <property type="match status" value="1"/>
</dbReference>
<dbReference type="GO" id="GO:0005634">
    <property type="term" value="C:nucleus"/>
    <property type="evidence" value="ECO:0007669"/>
    <property type="project" value="TreeGrafter"/>
</dbReference>
<proteinExistence type="predicted"/>
<gene>
    <name evidence="3" type="ORF">PTSG_09352</name>
</gene>
<sequence>MADHQQQQQQHIPQDWETCKENFKPRRQGYSAESVMNAAVATPFERLAEQERAFEEAVFTSGGSDPLDIWKRYIAWAEERENSADYQIDVARLLERCIKRFERDETVRNDERFLKICLKYADRCDEPFQIFTFLFDRRIGIQTPLFWLTWSVMYESIKNYDEAVEKLERGIITMTEPEPKTFLQRKLTALQQRASYHREKQEAASPVDSPAANADEDKRITFGELPQTRSGRLPVNRGKFARQGGRGLKNVVNGRPGLGLGARSSGNNGALSIYQDSAEDTQERRHRPVVLLSRPQIRSFPDASATAKENSRDPSGWHGTGGLRTRPTAAATAEPLDVYEDEDVKATTGDKSPAPKLPKASRKKVLQPKKPAAPVRIFHDYARERGLERELPGQYLMYDPRPLLEDPATEYCFEEMRASHWLAANHLTADHFPIEHDYDNDLDVSMGGDEYGQNLDTEDHQYSGDHSHKHMLPTRTPAAAMVNAQGANDTRQADAAFTAPEANRRERRALRALPNAGEESEPENTVTKRLHFSVLDHEEQEEQRDEAPSPTINTKAAMADVMAMFGGALNSPTTESGSAGVSAVSPRPSQPLSVFQDVNTSTGAHADDEAEDVDSENKENCAPLEAKKPKMSAAQEACQRTGQSRSVLGELKGFDLCSPEELAAARAYSGDDDDGDDEDDDQGNGRNHGDIHGFGSNKIGGNKHLSVFGGKGDDDDDDDGGDGENNDEYNHHRGAAKPNTQRRPLGERQMPSLLNDSHDADERHTSNGPGFAQQHHHHPHRATMLSPILEASHEISSSASFLSTRSSRTPSAAGSGPQSTLTTPSAECTTVTELARALASKCQDAIEASSMTVVQPTNVPALKPGQVLQKIVPDCTLSVWRQSDPRAYLAVEYAIEDYDSSDVEYLRCFQLKVVEHLYEARMSLLVLDRLKQLEDAQLRARAMASVSVPVAFHVFNNGLVMCSTYSSKASLADLVASNADKGVACDETLVMFYAIELLRTMEALHSCGFVAGNFQPENILLRCDLFALEAEEEQEATAPWNARGANGWKHYGVVLTNFARAADMQELPRQTFEDHQLLASLGRTAGAFERDYVDVADVLHQLLFGSALAVEQDADTSQFKLQQPIKPYWQRELWHNMFTTLLNNTTGSCDLSSLRRDFEGYLESNSYKSSSLHGLLIRQDLQLSD</sequence>
<feature type="domain" description="BUB1 N-terminal" evidence="2">
    <location>
        <begin position="54"/>
        <end position="214"/>
    </location>
</feature>
<keyword evidence="3" id="KW-0808">Transferase</keyword>
<feature type="compositionally biased region" description="Acidic residues" evidence="1">
    <location>
        <begin position="670"/>
        <end position="682"/>
    </location>
</feature>
<feature type="region of interest" description="Disordered" evidence="1">
    <location>
        <begin position="568"/>
        <end position="638"/>
    </location>
</feature>
<dbReference type="GO" id="GO:0000776">
    <property type="term" value="C:kinetochore"/>
    <property type="evidence" value="ECO:0007669"/>
    <property type="project" value="UniProtKB-ARBA"/>
</dbReference>
<dbReference type="PROSITE" id="PS51489">
    <property type="entry name" value="BUB1_N"/>
    <property type="match status" value="1"/>
</dbReference>
<dbReference type="Proteomes" id="UP000007799">
    <property type="component" value="Unassembled WGS sequence"/>
</dbReference>
<accession>F2UMD7</accession>
<keyword evidence="4" id="KW-1185">Reference proteome</keyword>
<evidence type="ECO:0000313" key="3">
    <source>
        <dbReference type="EMBL" id="EGD78286.1"/>
    </source>
</evidence>
<dbReference type="Gene3D" id="1.25.40.430">
    <property type="match status" value="1"/>
</dbReference>
<evidence type="ECO:0000259" key="2">
    <source>
        <dbReference type="PROSITE" id="PS51489"/>
    </source>
</evidence>
<feature type="region of interest" description="Disordered" evidence="1">
    <location>
        <begin position="294"/>
        <end position="370"/>
    </location>
</feature>
<dbReference type="RefSeq" id="XP_004989609.1">
    <property type="nucleotide sequence ID" value="XM_004989552.1"/>
</dbReference>
<dbReference type="InParanoid" id="F2UMD7"/>
<dbReference type="STRING" id="946362.F2UMD7"/>
<dbReference type="KEGG" id="sre:PTSG_09352"/>
<dbReference type="GO" id="GO:0032991">
    <property type="term" value="C:protein-containing complex"/>
    <property type="evidence" value="ECO:0007669"/>
    <property type="project" value="UniProtKB-ARBA"/>
</dbReference>
<reference evidence="3" key="1">
    <citation type="submission" date="2009-08" db="EMBL/GenBank/DDBJ databases">
        <title>Annotation of Salpingoeca rosetta.</title>
        <authorList>
            <consortium name="The Broad Institute Genome Sequencing Platform"/>
            <person name="Russ C."/>
            <person name="Cuomo C."/>
            <person name="Burger G."/>
            <person name="Gray M.W."/>
            <person name="Holland P.W.H."/>
            <person name="King N."/>
            <person name="Lang F.B.F."/>
            <person name="Roger A.J."/>
            <person name="Ruiz-Trillo I."/>
            <person name="Young S.K."/>
            <person name="Zeng Q."/>
            <person name="Gargeya S."/>
            <person name="Alvarado L."/>
            <person name="Berlin A."/>
            <person name="Chapman S.B."/>
            <person name="Chen Z."/>
            <person name="Freedman E."/>
            <person name="Gellesch M."/>
            <person name="Goldberg J."/>
            <person name="Griggs A."/>
            <person name="Gujja S."/>
            <person name="Heilman E."/>
            <person name="Heiman D."/>
            <person name="Howarth C."/>
            <person name="Mehta T."/>
            <person name="Neiman D."/>
            <person name="Pearson M."/>
            <person name="Roberts A."/>
            <person name="Saif S."/>
            <person name="Shea T."/>
            <person name="Shenoy N."/>
            <person name="Sisk P."/>
            <person name="Stolte C."/>
            <person name="Sykes S."/>
            <person name="White J."/>
            <person name="Yandava C."/>
            <person name="Haas B."/>
            <person name="Nusbaum C."/>
            <person name="Birren B."/>
        </authorList>
    </citation>
    <scope>NUCLEOTIDE SEQUENCE</scope>
    <source>
        <strain evidence="3">ATCC 50818</strain>
    </source>
</reference>
<dbReference type="FunCoup" id="F2UMD7">
    <property type="interactions" value="402"/>
</dbReference>
<dbReference type="AlphaFoldDB" id="F2UMD7"/>
<dbReference type="OrthoDB" id="248495at2759"/>
<organism evidence="3 4">
    <name type="scientific">Salpingoeca rosetta (strain ATCC 50818 / BSB-021)</name>
    <dbReference type="NCBI Taxonomy" id="946362"/>
    <lineage>
        <taxon>Eukaryota</taxon>
        <taxon>Choanoflagellata</taxon>
        <taxon>Craspedida</taxon>
        <taxon>Salpingoecidae</taxon>
        <taxon>Salpingoeca</taxon>
    </lineage>
</organism>
<dbReference type="Gene3D" id="1.10.510.10">
    <property type="entry name" value="Transferase(Phosphotransferase) domain 1"/>
    <property type="match status" value="1"/>
</dbReference>
<dbReference type="PANTHER" id="PTHR14030">
    <property type="entry name" value="MITOTIC CHECKPOINT SERINE/THREONINE-PROTEIN KINASE BUB1"/>
    <property type="match status" value="1"/>
</dbReference>
<dbReference type="PANTHER" id="PTHR14030:SF4">
    <property type="entry name" value="BUB1 KINASE, ISOFORM A-RELATED"/>
    <property type="match status" value="1"/>
</dbReference>
<dbReference type="GO" id="GO:0007094">
    <property type="term" value="P:mitotic spindle assembly checkpoint signaling"/>
    <property type="evidence" value="ECO:0007669"/>
    <property type="project" value="InterPro"/>
</dbReference>
<keyword evidence="3" id="KW-0418">Kinase</keyword>
<feature type="compositionally biased region" description="Polar residues" evidence="1">
    <location>
        <begin position="570"/>
        <end position="579"/>
    </location>
</feature>
<dbReference type="GeneID" id="16070159"/>
<evidence type="ECO:0000256" key="1">
    <source>
        <dbReference type="SAM" id="MobiDB-lite"/>
    </source>
</evidence>
<feature type="compositionally biased region" description="Basic and acidic residues" evidence="1">
    <location>
        <begin position="756"/>
        <end position="765"/>
    </location>
</feature>
<feature type="compositionally biased region" description="Low complexity" evidence="1">
    <location>
        <begin position="323"/>
        <end position="336"/>
    </location>
</feature>
<dbReference type="GO" id="GO:0051754">
    <property type="term" value="P:meiotic sister chromatid cohesion, centromeric"/>
    <property type="evidence" value="ECO:0007669"/>
    <property type="project" value="TreeGrafter"/>
</dbReference>
<dbReference type="InterPro" id="IPR015661">
    <property type="entry name" value="Bub1/Mad3"/>
</dbReference>
<dbReference type="SMART" id="SM00777">
    <property type="entry name" value="Mad3_BUB1_I"/>
    <property type="match status" value="1"/>
</dbReference>
<dbReference type="EMBL" id="GL832982">
    <property type="protein sequence ID" value="EGD78286.1"/>
    <property type="molecule type" value="Genomic_DNA"/>
</dbReference>
<dbReference type="InterPro" id="IPR011009">
    <property type="entry name" value="Kinase-like_dom_sf"/>
</dbReference>
<feature type="compositionally biased region" description="Polar residues" evidence="1">
    <location>
        <begin position="590"/>
        <end position="603"/>
    </location>
</feature>
<dbReference type="GO" id="GO:0004672">
    <property type="term" value="F:protein kinase activity"/>
    <property type="evidence" value="ECO:0007669"/>
    <property type="project" value="TreeGrafter"/>
</dbReference>
<feature type="region of interest" description="Disordered" evidence="1">
    <location>
        <begin position="667"/>
        <end position="780"/>
    </location>
</feature>
<protein>
    <submittedName>
        <fullName evidence="3">BUB protein kinase</fullName>
    </submittedName>
</protein>
<evidence type="ECO:0000313" key="4">
    <source>
        <dbReference type="Proteomes" id="UP000007799"/>
    </source>
</evidence>
<dbReference type="OMA" id="NCEKGVG"/>
<feature type="region of interest" description="Disordered" evidence="1">
    <location>
        <begin position="231"/>
        <end position="252"/>
    </location>
</feature>
<feature type="compositionally biased region" description="Polar residues" evidence="1">
    <location>
        <begin position="808"/>
        <end position="825"/>
    </location>
</feature>
<dbReference type="InterPro" id="IPR013212">
    <property type="entry name" value="Mad3/Bub1_I"/>
</dbReference>